<dbReference type="GO" id="GO:0005539">
    <property type="term" value="F:glycosaminoglycan binding"/>
    <property type="evidence" value="ECO:0007669"/>
    <property type="project" value="TreeGrafter"/>
</dbReference>
<dbReference type="CDD" id="cd16147">
    <property type="entry name" value="G6S"/>
    <property type="match status" value="1"/>
</dbReference>
<dbReference type="InterPro" id="IPR000917">
    <property type="entry name" value="Sulfatase_N"/>
</dbReference>
<dbReference type="PANTHER" id="PTHR43108">
    <property type="entry name" value="N-ACETYLGLUCOSAMINE-6-SULFATASE FAMILY MEMBER"/>
    <property type="match status" value="1"/>
</dbReference>
<dbReference type="Gene3D" id="3.40.720.10">
    <property type="entry name" value="Alkaline Phosphatase, subunit A"/>
    <property type="match status" value="1"/>
</dbReference>
<gene>
    <name evidence="4" type="ORF">ASPCAL10498</name>
</gene>
<reference evidence="5" key="1">
    <citation type="journal article" date="2016" name="Genome Announc.">
        <title>Draft genome sequences of fungus Aspergillus calidoustus.</title>
        <authorList>
            <person name="Horn F."/>
            <person name="Linde J."/>
            <person name="Mattern D.J."/>
            <person name="Walther G."/>
            <person name="Guthke R."/>
            <person name="Scherlach K."/>
            <person name="Martin K."/>
            <person name="Brakhage A.A."/>
            <person name="Petzke L."/>
            <person name="Valiante V."/>
        </authorList>
    </citation>
    <scope>NUCLEOTIDE SEQUENCE [LARGE SCALE GENOMIC DNA]</scope>
    <source>
        <strain evidence="5">SF006504</strain>
    </source>
</reference>
<dbReference type="InterPro" id="IPR017850">
    <property type="entry name" value="Alkaline_phosphatase_core_sf"/>
</dbReference>
<dbReference type="OMA" id="PGWHQTD"/>
<dbReference type="AlphaFoldDB" id="A0A0U5G6Y5"/>
<organism evidence="4 5">
    <name type="scientific">Aspergillus calidoustus</name>
    <dbReference type="NCBI Taxonomy" id="454130"/>
    <lineage>
        <taxon>Eukaryota</taxon>
        <taxon>Fungi</taxon>
        <taxon>Dikarya</taxon>
        <taxon>Ascomycota</taxon>
        <taxon>Pezizomycotina</taxon>
        <taxon>Eurotiomycetes</taxon>
        <taxon>Eurotiomycetidae</taxon>
        <taxon>Eurotiales</taxon>
        <taxon>Aspergillaceae</taxon>
        <taxon>Aspergillus</taxon>
        <taxon>Aspergillus subgen. Nidulantes</taxon>
    </lineage>
</organism>
<evidence type="ECO:0000259" key="3">
    <source>
        <dbReference type="Pfam" id="PF00884"/>
    </source>
</evidence>
<evidence type="ECO:0000313" key="4">
    <source>
        <dbReference type="EMBL" id="CEL07339.1"/>
    </source>
</evidence>
<evidence type="ECO:0000256" key="2">
    <source>
        <dbReference type="SAM" id="SignalP"/>
    </source>
</evidence>
<proteinExistence type="inferred from homology"/>
<sequence length="639" mass="73219">MRLNLLLALVGAVCARPNIVVLLTDDQDLRLGSPDYQQVLQERLVKKGASFMNHHVTTAVCCPSRASLLKGQLAHNTNITHVRAPGGDYDKWVLAGQDNEYLPHYMKQAGYRTECKRFAYTIELWLGWGGLTRWNDIGKLLNGYSVFNYDIRPKGWDHTDCLVDPYTYSFNTAVMSKNGEVPLNYRGFHQTDIIRAKVLDRLDYLTSHEDPWLLFLAPTSPHVGNDNHYCEPLARHSNDFENANAPRRPDFNPEQEFQEQKGYFLKGLRLMNQTEIDWADMTHRRRLQCLQGVDDIIEDTISYLEAKGQMENTYFIFTSDNGYHLGQWRVTAGKSLPYGTDSNVPLVVRGPGIPEGVESNLPGTHVDLVPTMLDIAGVERRKWPKLLDGRSLLGQWRRPQHPGKGTGSDEEVINIEHWGFKSIEAPVVPKVYPMATYKTIRVVGEHTAWLYVVWCSGESELYNLIDDPYEMHNLIASNDAEVERTVDRLNALMLFMKSCGEDTCRKPWANFDAGRRISSFRQAMKPQFDGYFASFPRFKFGECMDYQYAPNEEPFFPPESVSLGSEYRRPTDNYVTAFPQILLERNQEPAGGWEQRYATIDEIMAKARPLSKEDIYGPGRFKREEAYEMVIDEDNDFGV</sequence>
<feature type="chain" id="PRO_5012610596" description="Sulfatase N-terminal domain-containing protein" evidence="2">
    <location>
        <begin position="16"/>
        <end position="639"/>
    </location>
</feature>
<dbReference type="GO" id="GO:0008449">
    <property type="term" value="F:N-acetylglucosamine-6-sulfatase activity"/>
    <property type="evidence" value="ECO:0007669"/>
    <property type="project" value="TreeGrafter"/>
</dbReference>
<name>A0A0U5G6Y5_ASPCI</name>
<dbReference type="STRING" id="454130.A0A0U5G6Y5"/>
<evidence type="ECO:0000256" key="1">
    <source>
        <dbReference type="ARBA" id="ARBA00008779"/>
    </source>
</evidence>
<dbReference type="OrthoDB" id="96314at2759"/>
<dbReference type="PANTHER" id="PTHR43108:SF8">
    <property type="entry name" value="SD21168P"/>
    <property type="match status" value="1"/>
</dbReference>
<comment type="similarity">
    <text evidence="1">Belongs to the sulfatase family.</text>
</comment>
<dbReference type="EMBL" id="CDMC01000009">
    <property type="protein sequence ID" value="CEL07339.1"/>
    <property type="molecule type" value="Genomic_DNA"/>
</dbReference>
<keyword evidence="5" id="KW-1185">Reference proteome</keyword>
<evidence type="ECO:0000313" key="5">
    <source>
        <dbReference type="Proteomes" id="UP000054771"/>
    </source>
</evidence>
<dbReference type="Proteomes" id="UP000054771">
    <property type="component" value="Unassembled WGS sequence"/>
</dbReference>
<dbReference type="Pfam" id="PF00884">
    <property type="entry name" value="Sulfatase"/>
    <property type="match status" value="1"/>
</dbReference>
<dbReference type="SUPFAM" id="SSF53649">
    <property type="entry name" value="Alkaline phosphatase-like"/>
    <property type="match status" value="1"/>
</dbReference>
<protein>
    <recommendedName>
        <fullName evidence="3">Sulfatase N-terminal domain-containing protein</fullName>
    </recommendedName>
</protein>
<feature type="domain" description="Sulfatase N-terminal" evidence="3">
    <location>
        <begin position="17"/>
        <end position="378"/>
    </location>
</feature>
<feature type="signal peptide" evidence="2">
    <location>
        <begin position="1"/>
        <end position="15"/>
    </location>
</feature>
<keyword evidence="2" id="KW-0732">Signal</keyword>
<accession>A0A0U5G6Y5</accession>